<organism evidence="2 3">
    <name type="scientific">Sporichthya brevicatena</name>
    <dbReference type="NCBI Taxonomy" id="171442"/>
    <lineage>
        <taxon>Bacteria</taxon>
        <taxon>Bacillati</taxon>
        <taxon>Actinomycetota</taxon>
        <taxon>Actinomycetes</taxon>
        <taxon>Sporichthyales</taxon>
        <taxon>Sporichthyaceae</taxon>
        <taxon>Sporichthya</taxon>
    </lineage>
</organism>
<keyword evidence="1" id="KW-0812">Transmembrane</keyword>
<name>A0ABN1GW06_9ACTN</name>
<dbReference type="Proteomes" id="UP001500957">
    <property type="component" value="Unassembled WGS sequence"/>
</dbReference>
<keyword evidence="3" id="KW-1185">Reference proteome</keyword>
<feature type="transmembrane region" description="Helical" evidence="1">
    <location>
        <begin position="12"/>
        <end position="33"/>
    </location>
</feature>
<evidence type="ECO:0000313" key="3">
    <source>
        <dbReference type="Proteomes" id="UP001500957"/>
    </source>
</evidence>
<protein>
    <submittedName>
        <fullName evidence="2">HTTM domain-containing protein</fullName>
    </submittedName>
</protein>
<evidence type="ECO:0000256" key="1">
    <source>
        <dbReference type="SAM" id="Phobius"/>
    </source>
</evidence>
<keyword evidence="1" id="KW-1133">Transmembrane helix</keyword>
<reference evidence="2 3" key="1">
    <citation type="journal article" date="2019" name="Int. J. Syst. Evol. Microbiol.">
        <title>The Global Catalogue of Microorganisms (GCM) 10K type strain sequencing project: providing services to taxonomists for standard genome sequencing and annotation.</title>
        <authorList>
            <consortium name="The Broad Institute Genomics Platform"/>
            <consortium name="The Broad Institute Genome Sequencing Center for Infectious Disease"/>
            <person name="Wu L."/>
            <person name="Ma J."/>
        </authorList>
    </citation>
    <scope>NUCLEOTIDE SEQUENCE [LARGE SCALE GENOMIC DNA]</scope>
    <source>
        <strain evidence="2 3">JCM 10671</strain>
    </source>
</reference>
<proteinExistence type="predicted"/>
<keyword evidence="1" id="KW-0472">Membrane</keyword>
<gene>
    <name evidence="2" type="ORF">GCM10009547_24830</name>
</gene>
<comment type="caution">
    <text evidence="2">The sequence shown here is derived from an EMBL/GenBank/DDBJ whole genome shotgun (WGS) entry which is preliminary data.</text>
</comment>
<feature type="transmembrane region" description="Helical" evidence="1">
    <location>
        <begin position="231"/>
        <end position="256"/>
    </location>
</feature>
<accession>A0ABN1GW06</accession>
<feature type="transmembrane region" description="Helical" evidence="1">
    <location>
        <begin position="198"/>
        <end position="219"/>
    </location>
</feature>
<dbReference type="EMBL" id="BAAAHE010000019">
    <property type="protein sequence ID" value="GAA0621207.1"/>
    <property type="molecule type" value="Genomic_DNA"/>
</dbReference>
<evidence type="ECO:0000313" key="2">
    <source>
        <dbReference type="EMBL" id="GAA0621207.1"/>
    </source>
</evidence>
<sequence>MERWFFPLVPNSRIVVLRAAVYLFVVVDVLVMVNDVVPKAAAGDEFFQPVLLARLLALPAPAEGPLEALRAFLVVAALVAATGRLPRLLGWPIAAGHLVWVLYGMSYGKVDHDHLALVVALFVLPTVGRSHPHDHRADERAGWALRCVQIAVVATYTLSVWAKVRYGGWDWPSGATLLWAVERRGTFLGEHLVHVPELLVVAQWVTVVAELAAPLVFVLRGRALGLAAGFYLGFHLTTYAVISIHFLPLVVCWLAFAPLEKVAQRWPQSVGSRQAAEPPGSR</sequence>